<dbReference type="Gene3D" id="3.40.50.300">
    <property type="entry name" value="P-loop containing nucleotide triphosphate hydrolases"/>
    <property type="match status" value="1"/>
</dbReference>
<keyword evidence="7" id="KW-0406">Ion transport</keyword>
<sequence>MESIRLNVSLLRKRVPNLTKEAKSIGLRPATVSNLCTGKIPLARAEVRTLVALAQLANCRVDELILTEEKGIKIETGIKVIDLFAPLIKNGTVGLLARPGMGQLALLAEVFYRLKQQRYQTLLLNPKKEDAALIDLKNEANTITKTVEETLQAFSEHCDGQDVLLVVDRAHVVSGELEAMLSDERSKQCKSLTTFLVDLTGEAVDDELPFGPLDTIWKFDPMSVAKKQYPAIDVLLSLSENYPLEQPENRLQQEARRTLRRYSELQSLYAVRGYEHLPEKESSDFNRGERLKAYLTQPFYIAEPYTKRPGQSVQSLQLFTDVQDLLTGHFDHIPANELTYIGQIVRD</sequence>
<keyword evidence="12" id="KW-1185">Reference proteome</keyword>
<dbReference type="InterPro" id="IPR050053">
    <property type="entry name" value="ATPase_alpha/beta_chains"/>
</dbReference>
<evidence type="ECO:0000256" key="6">
    <source>
        <dbReference type="ARBA" id="ARBA00022967"/>
    </source>
</evidence>
<dbReference type="Gene3D" id="1.10.1140.10">
    <property type="entry name" value="Bovine Mitochondrial F1-atpase, Atp Synthase Beta Chain, Chain D, domain 3"/>
    <property type="match status" value="1"/>
</dbReference>
<dbReference type="PANTHER" id="PTHR15184">
    <property type="entry name" value="ATP SYNTHASE"/>
    <property type="match status" value="1"/>
</dbReference>
<comment type="similarity">
    <text evidence="2">Belongs to the ATPase alpha/beta chains family.</text>
</comment>
<keyword evidence="5" id="KW-0067">ATP-binding</keyword>
<dbReference type="PANTHER" id="PTHR15184:SF71">
    <property type="entry name" value="ATP SYNTHASE SUBUNIT BETA, MITOCHONDRIAL"/>
    <property type="match status" value="1"/>
</dbReference>
<keyword evidence="4" id="KW-0547">Nucleotide-binding</keyword>
<gene>
    <name evidence="11" type="ORF">JOC54_004487</name>
</gene>
<keyword evidence="8" id="KW-0472">Membrane</keyword>
<dbReference type="InterPro" id="IPR027417">
    <property type="entry name" value="P-loop_NTPase"/>
</dbReference>
<comment type="caution">
    <text evidence="11">The sequence shown here is derived from an EMBL/GenBank/DDBJ whole genome shotgun (WGS) entry which is preliminary data.</text>
</comment>
<keyword evidence="3" id="KW-0813">Transport</keyword>
<keyword evidence="6" id="KW-1278">Translocase</keyword>
<dbReference type="RefSeq" id="WP_204469179.1">
    <property type="nucleotide sequence ID" value="NZ_JAFBCV010000024.1"/>
</dbReference>
<dbReference type="SUPFAM" id="SSF52540">
    <property type="entry name" value="P-loop containing nucleoside triphosphate hydrolases"/>
    <property type="match status" value="1"/>
</dbReference>
<evidence type="ECO:0000256" key="2">
    <source>
        <dbReference type="ARBA" id="ARBA00008936"/>
    </source>
</evidence>
<dbReference type="InterPro" id="IPR024034">
    <property type="entry name" value="ATPase_F1/V1_b/a_C"/>
</dbReference>
<comment type="subcellular location">
    <subcellularLocation>
        <location evidence="1">Membrane</location>
    </subcellularLocation>
</comment>
<evidence type="ECO:0000256" key="5">
    <source>
        <dbReference type="ARBA" id="ARBA00022840"/>
    </source>
</evidence>
<dbReference type="SUPFAM" id="SSF47917">
    <property type="entry name" value="C-terminal domain of alpha and beta subunits of F1 ATP synthase"/>
    <property type="match status" value="1"/>
</dbReference>
<proteinExistence type="inferred from homology"/>
<reference evidence="11" key="1">
    <citation type="submission" date="2021-01" db="EMBL/GenBank/DDBJ databases">
        <title>Genomic Encyclopedia of Type Strains, Phase IV (KMG-IV): sequencing the most valuable type-strain genomes for metagenomic binning, comparative biology and taxonomic classification.</title>
        <authorList>
            <person name="Goeker M."/>
        </authorList>
    </citation>
    <scope>NUCLEOTIDE SEQUENCE</scope>
    <source>
        <strain evidence="11">DSM 21943</strain>
    </source>
</reference>
<dbReference type="EMBL" id="JAFBCV010000024">
    <property type="protein sequence ID" value="MBM7841186.1"/>
    <property type="molecule type" value="Genomic_DNA"/>
</dbReference>
<evidence type="ECO:0000313" key="12">
    <source>
        <dbReference type="Proteomes" id="UP001179280"/>
    </source>
</evidence>
<evidence type="ECO:0000256" key="1">
    <source>
        <dbReference type="ARBA" id="ARBA00004370"/>
    </source>
</evidence>
<dbReference type="Proteomes" id="UP001179280">
    <property type="component" value="Unassembled WGS sequence"/>
</dbReference>
<evidence type="ECO:0000256" key="4">
    <source>
        <dbReference type="ARBA" id="ARBA00022741"/>
    </source>
</evidence>
<organism evidence="11 12">
    <name type="scientific">Shouchella xiaoxiensis</name>
    <dbReference type="NCBI Taxonomy" id="766895"/>
    <lineage>
        <taxon>Bacteria</taxon>
        <taxon>Bacillati</taxon>
        <taxon>Bacillota</taxon>
        <taxon>Bacilli</taxon>
        <taxon>Bacillales</taxon>
        <taxon>Bacillaceae</taxon>
        <taxon>Shouchella</taxon>
    </lineage>
</organism>
<evidence type="ECO:0000256" key="7">
    <source>
        <dbReference type="ARBA" id="ARBA00023065"/>
    </source>
</evidence>
<evidence type="ECO:0000256" key="3">
    <source>
        <dbReference type="ARBA" id="ARBA00022448"/>
    </source>
</evidence>
<name>A0ABS2T155_9BACI</name>
<accession>A0ABS2T155</accession>
<evidence type="ECO:0000256" key="8">
    <source>
        <dbReference type="ARBA" id="ARBA00023136"/>
    </source>
</evidence>
<evidence type="ECO:0000313" key="11">
    <source>
        <dbReference type="EMBL" id="MBM7841186.1"/>
    </source>
</evidence>
<evidence type="ECO:0000256" key="9">
    <source>
        <dbReference type="ARBA" id="ARBA00023196"/>
    </source>
</evidence>
<keyword evidence="9" id="KW-0139">CF(1)</keyword>
<protein>
    <submittedName>
        <fullName evidence="11">F-type H+-transporting ATPase subunit beta</fullName>
    </submittedName>
</protein>
<keyword evidence="10" id="KW-0066">ATP synthesis</keyword>
<evidence type="ECO:0000256" key="10">
    <source>
        <dbReference type="ARBA" id="ARBA00023310"/>
    </source>
</evidence>